<dbReference type="RefSeq" id="WP_271312832.1">
    <property type="nucleotide sequence ID" value="NZ_JABXJJ020000001.1"/>
</dbReference>
<protein>
    <submittedName>
        <fullName evidence="2">Helix-turn-helix domain-containing protein</fullName>
    </submittedName>
</protein>
<dbReference type="InterPro" id="IPR042070">
    <property type="entry name" value="PucR_C-HTH_sf"/>
</dbReference>
<reference evidence="2" key="1">
    <citation type="submission" date="2023-05" db="EMBL/GenBank/DDBJ databases">
        <title>Streptantibioticus silvisoli sp. nov., acidotolerant actinomycetes 1 from pine litter.</title>
        <authorList>
            <person name="Swiecimska M."/>
            <person name="Golinska P."/>
            <person name="Sangal V."/>
            <person name="Wachnowicz B."/>
            <person name="Goodfellow M."/>
        </authorList>
    </citation>
    <scope>NUCLEOTIDE SEQUENCE</scope>
    <source>
        <strain evidence="2">SL13</strain>
    </source>
</reference>
<sequence>MSKTNRSPSAATAHLAGLLAPLDDNPVLLTTLRTFMHNHCNRRATASRLHIHPNSVDYRLRRVHQLTGLDPTEPDGTQRIAAALAARRISEARRPR</sequence>
<organism evidence="2">
    <name type="scientific">Streptantibioticus silvisoli</name>
    <dbReference type="NCBI Taxonomy" id="2705255"/>
    <lineage>
        <taxon>Bacteria</taxon>
        <taxon>Bacillati</taxon>
        <taxon>Actinomycetota</taxon>
        <taxon>Actinomycetes</taxon>
        <taxon>Kitasatosporales</taxon>
        <taxon>Streptomycetaceae</taxon>
        <taxon>Streptantibioticus</taxon>
    </lineage>
</organism>
<proteinExistence type="predicted"/>
<evidence type="ECO:0000313" key="2">
    <source>
        <dbReference type="EMBL" id="MDI5967772.1"/>
    </source>
</evidence>
<accession>A0AA90GZY0</accession>
<evidence type="ECO:0000259" key="1">
    <source>
        <dbReference type="Pfam" id="PF13556"/>
    </source>
</evidence>
<gene>
    <name evidence="2" type="ORF">POF50_000125</name>
</gene>
<feature type="domain" description="PucR C-terminal helix-turn-helix" evidence="1">
    <location>
        <begin position="28"/>
        <end position="86"/>
    </location>
</feature>
<dbReference type="EMBL" id="JABXJJ020000001">
    <property type="protein sequence ID" value="MDI5967772.1"/>
    <property type="molecule type" value="Genomic_DNA"/>
</dbReference>
<dbReference type="PANTHER" id="PTHR33744:SF1">
    <property type="entry name" value="DNA-BINDING TRANSCRIPTIONAL ACTIVATOR ADER"/>
    <property type="match status" value="1"/>
</dbReference>
<dbReference type="AlphaFoldDB" id="A0AA90GZY0"/>
<dbReference type="InterPro" id="IPR051448">
    <property type="entry name" value="CdaR-like_regulators"/>
</dbReference>
<dbReference type="Gene3D" id="1.10.10.2840">
    <property type="entry name" value="PucR C-terminal helix-turn-helix domain"/>
    <property type="match status" value="1"/>
</dbReference>
<name>A0AA90GZY0_9ACTN</name>
<dbReference type="InterPro" id="IPR025736">
    <property type="entry name" value="PucR_C-HTH_dom"/>
</dbReference>
<dbReference type="PANTHER" id="PTHR33744">
    <property type="entry name" value="CARBOHYDRATE DIACID REGULATOR"/>
    <property type="match status" value="1"/>
</dbReference>
<comment type="caution">
    <text evidence="2">The sequence shown here is derived from an EMBL/GenBank/DDBJ whole genome shotgun (WGS) entry which is preliminary data.</text>
</comment>
<dbReference type="Pfam" id="PF13556">
    <property type="entry name" value="HTH_30"/>
    <property type="match status" value="1"/>
</dbReference>